<dbReference type="Proteomes" id="UP000758168">
    <property type="component" value="Unassembled WGS sequence"/>
</dbReference>
<dbReference type="SUPFAM" id="SSF51735">
    <property type="entry name" value="NAD(P)-binding Rossmann-fold domains"/>
    <property type="match status" value="1"/>
</dbReference>
<dbReference type="PRINTS" id="PR00080">
    <property type="entry name" value="SDRFAMILY"/>
</dbReference>
<dbReference type="Pfam" id="PF13561">
    <property type="entry name" value="adh_short_C2"/>
    <property type="match status" value="1"/>
</dbReference>
<evidence type="ECO:0000256" key="2">
    <source>
        <dbReference type="ARBA" id="ARBA00023002"/>
    </source>
</evidence>
<evidence type="ECO:0000313" key="4">
    <source>
        <dbReference type="Proteomes" id="UP000758168"/>
    </source>
</evidence>
<dbReference type="PRINTS" id="PR00081">
    <property type="entry name" value="GDHRDH"/>
</dbReference>
<dbReference type="EMBL" id="JAGIOB010000001">
    <property type="protein sequence ID" value="MBP2416599.1"/>
    <property type="molecule type" value="Genomic_DNA"/>
</dbReference>
<dbReference type="PROSITE" id="PS00061">
    <property type="entry name" value="ADH_SHORT"/>
    <property type="match status" value="1"/>
</dbReference>
<proteinExistence type="inferred from homology"/>
<dbReference type="Gene3D" id="3.40.50.720">
    <property type="entry name" value="NAD(P)-binding Rossmann-like Domain"/>
    <property type="match status" value="1"/>
</dbReference>
<evidence type="ECO:0000313" key="3">
    <source>
        <dbReference type="EMBL" id="MBP2416599.1"/>
    </source>
</evidence>
<gene>
    <name evidence="3" type="ORF">JOF54_001521</name>
</gene>
<evidence type="ECO:0000256" key="1">
    <source>
        <dbReference type="ARBA" id="ARBA00006484"/>
    </source>
</evidence>
<dbReference type="PANTHER" id="PTHR42760:SF5">
    <property type="entry name" value="2-DEHYDRO-3-DEOXY-D-GLUCONATE 5-DEHYDROGENASE"/>
    <property type="match status" value="1"/>
</dbReference>
<sequence length="256" mass="26350">MTGVQARGPFDLTGRTAVVTGASRGIGAAVAAGLLRAGADVVGLQRGPVPEELARLAAECGRHLHRVPVDLADPVSVDDAVAAALALGPVDILVNNAGTQVRHPAEDFPLADFDAVLAVNTRAVFQLCQAFGRPMLERGWGRVVNVASLLSFQGGLRVPAYAASKGAVAQLTKALCNEWAARGVAVNAVAPGYVDTDMNEALLADAERHAAISARIPAGRWGRGEDLAGAVVFLSSEAAAYVHGVVLPVDGGWLAR</sequence>
<keyword evidence="2 3" id="KW-0560">Oxidoreductase</keyword>
<dbReference type="InterPro" id="IPR020904">
    <property type="entry name" value="Sc_DH/Rdtase_CS"/>
</dbReference>
<dbReference type="GO" id="GO:0008678">
    <property type="term" value="F:2-deoxy-D-gluconate 3-dehydrogenase activity"/>
    <property type="evidence" value="ECO:0007669"/>
    <property type="project" value="UniProtKB-EC"/>
</dbReference>
<dbReference type="InterPro" id="IPR002347">
    <property type="entry name" value="SDR_fam"/>
</dbReference>
<reference evidence="3 4" key="1">
    <citation type="submission" date="2021-03" db="EMBL/GenBank/DDBJ databases">
        <title>Sequencing the genomes of 1000 actinobacteria strains.</title>
        <authorList>
            <person name="Klenk H.-P."/>
        </authorList>
    </citation>
    <scope>NUCLEOTIDE SEQUENCE [LARGE SCALE GENOMIC DNA]</scope>
    <source>
        <strain evidence="3 4">DSM 12936</strain>
    </source>
</reference>
<accession>A0ABS4Z6I4</accession>
<organism evidence="3 4">
    <name type="scientific">Microlunatus capsulatus</name>
    <dbReference type="NCBI Taxonomy" id="99117"/>
    <lineage>
        <taxon>Bacteria</taxon>
        <taxon>Bacillati</taxon>
        <taxon>Actinomycetota</taxon>
        <taxon>Actinomycetes</taxon>
        <taxon>Propionibacteriales</taxon>
        <taxon>Propionibacteriaceae</taxon>
        <taxon>Microlunatus</taxon>
    </lineage>
</organism>
<comment type="caution">
    <text evidence="3">The sequence shown here is derived from an EMBL/GenBank/DDBJ whole genome shotgun (WGS) entry which is preliminary data.</text>
</comment>
<dbReference type="RefSeq" id="WP_307803942.1">
    <property type="nucleotide sequence ID" value="NZ_BAAAMH010000015.1"/>
</dbReference>
<name>A0ABS4Z6I4_9ACTN</name>
<dbReference type="EC" id="1.1.1.125" evidence="3"/>
<dbReference type="PANTHER" id="PTHR42760">
    <property type="entry name" value="SHORT-CHAIN DEHYDROGENASES/REDUCTASES FAMILY MEMBER"/>
    <property type="match status" value="1"/>
</dbReference>
<dbReference type="InterPro" id="IPR036291">
    <property type="entry name" value="NAD(P)-bd_dom_sf"/>
</dbReference>
<keyword evidence="4" id="KW-1185">Reference proteome</keyword>
<protein>
    <submittedName>
        <fullName evidence="3">2-deoxy-D-gluconate 3-dehydrogenase</fullName>
        <ecNumber evidence="3">1.1.1.125</ecNumber>
    </submittedName>
</protein>
<comment type="similarity">
    <text evidence="1">Belongs to the short-chain dehydrogenases/reductases (SDR) family.</text>
</comment>